<name>A0ABS5ICD8_9PROT</name>
<reference evidence="1 2" key="1">
    <citation type="submission" date="2021-04" db="EMBL/GenBank/DDBJ databases">
        <title>Magnetospirillum sulfuroxidans sp. nov., a facultative chemolithoautotrophic sulfur-oxidizing alphaproteobacterium isolated from freshwater sediment and proposals for Paramagetospirillum gen. nov., and Magnetospirillaceae fam. nov.</title>
        <authorList>
            <person name="Koziaeva V."/>
            <person name="Geelhoed J.S."/>
            <person name="Sorokin D.Y."/>
            <person name="Grouzdev D.S."/>
        </authorList>
    </citation>
    <scope>NUCLEOTIDE SEQUENCE [LARGE SCALE GENOMIC DNA]</scope>
    <source>
        <strain evidence="1 2">J10</strain>
    </source>
</reference>
<protein>
    <submittedName>
        <fullName evidence="1">Uncharacterized protein</fullName>
    </submittedName>
</protein>
<dbReference type="Proteomes" id="UP000680714">
    <property type="component" value="Unassembled WGS sequence"/>
</dbReference>
<dbReference type="EMBL" id="JAGTUF010000007">
    <property type="protein sequence ID" value="MBR9971989.1"/>
    <property type="molecule type" value="Genomic_DNA"/>
</dbReference>
<accession>A0ABS5ICD8</accession>
<proteinExistence type="predicted"/>
<comment type="caution">
    <text evidence="1">The sequence shown here is derived from an EMBL/GenBank/DDBJ whole genome shotgun (WGS) entry which is preliminary data.</text>
</comment>
<evidence type="ECO:0000313" key="2">
    <source>
        <dbReference type="Proteomes" id="UP000680714"/>
    </source>
</evidence>
<gene>
    <name evidence="1" type="ORF">KEC16_09700</name>
</gene>
<keyword evidence="2" id="KW-1185">Reference proteome</keyword>
<evidence type="ECO:0000313" key="1">
    <source>
        <dbReference type="EMBL" id="MBR9971989.1"/>
    </source>
</evidence>
<sequence>MKALHTSWINAEQWVDRYNTLLAAGQANADCEAMRAELDDLFDDIIGAIKDQPRGNVLRWRRNRTAHPVCVATDMALLHRWLETR</sequence>
<dbReference type="RefSeq" id="WP_211548291.1">
    <property type="nucleotide sequence ID" value="NZ_JAGTUF010000007.1"/>
</dbReference>
<organism evidence="1 2">
    <name type="scientific">Magnetospirillum sulfuroxidans</name>
    <dbReference type="NCBI Taxonomy" id="611300"/>
    <lineage>
        <taxon>Bacteria</taxon>
        <taxon>Pseudomonadati</taxon>
        <taxon>Pseudomonadota</taxon>
        <taxon>Alphaproteobacteria</taxon>
        <taxon>Rhodospirillales</taxon>
        <taxon>Rhodospirillaceae</taxon>
        <taxon>Magnetospirillum</taxon>
    </lineage>
</organism>